<dbReference type="GO" id="GO:0005737">
    <property type="term" value="C:cytoplasm"/>
    <property type="evidence" value="ECO:0007669"/>
    <property type="project" value="TreeGrafter"/>
</dbReference>
<sequence>MHALSSRAVLHSGHGQVKRLLAVTSFSSFYTGIIATLCYETIYPRLAAIAVPTQSAMVRGIFSSGVDNFLHVPFLYMPVFYFWTCIARGGSLEGAKRDLERNWRESVVSCWAIWIPAQTANFTVVPVRWRVRAMNAGNLAWIGWLDAIAQRGHGEV</sequence>
<dbReference type="Proteomes" id="UP000013827">
    <property type="component" value="Unassembled WGS sequence"/>
</dbReference>
<evidence type="ECO:0000313" key="8">
    <source>
        <dbReference type="Proteomes" id="UP000013827"/>
    </source>
</evidence>
<evidence type="ECO:0000256" key="5">
    <source>
        <dbReference type="ARBA" id="ARBA00023136"/>
    </source>
</evidence>
<reference evidence="8" key="1">
    <citation type="journal article" date="2013" name="Nature">
        <title>Pan genome of the phytoplankton Emiliania underpins its global distribution.</title>
        <authorList>
            <person name="Read B.A."/>
            <person name="Kegel J."/>
            <person name="Klute M.J."/>
            <person name="Kuo A."/>
            <person name="Lefebvre S.C."/>
            <person name="Maumus F."/>
            <person name="Mayer C."/>
            <person name="Miller J."/>
            <person name="Monier A."/>
            <person name="Salamov A."/>
            <person name="Young J."/>
            <person name="Aguilar M."/>
            <person name="Claverie J.M."/>
            <person name="Frickenhaus S."/>
            <person name="Gonzalez K."/>
            <person name="Herman E.K."/>
            <person name="Lin Y.C."/>
            <person name="Napier J."/>
            <person name="Ogata H."/>
            <person name="Sarno A.F."/>
            <person name="Shmutz J."/>
            <person name="Schroeder D."/>
            <person name="de Vargas C."/>
            <person name="Verret F."/>
            <person name="von Dassow P."/>
            <person name="Valentin K."/>
            <person name="Van de Peer Y."/>
            <person name="Wheeler G."/>
            <person name="Dacks J.B."/>
            <person name="Delwiche C.F."/>
            <person name="Dyhrman S.T."/>
            <person name="Glockner G."/>
            <person name="John U."/>
            <person name="Richards T."/>
            <person name="Worden A.Z."/>
            <person name="Zhang X."/>
            <person name="Grigoriev I.V."/>
            <person name="Allen A.E."/>
            <person name="Bidle K."/>
            <person name="Borodovsky M."/>
            <person name="Bowler C."/>
            <person name="Brownlee C."/>
            <person name="Cock J.M."/>
            <person name="Elias M."/>
            <person name="Gladyshev V.N."/>
            <person name="Groth M."/>
            <person name="Guda C."/>
            <person name="Hadaegh A."/>
            <person name="Iglesias-Rodriguez M.D."/>
            <person name="Jenkins J."/>
            <person name="Jones B.M."/>
            <person name="Lawson T."/>
            <person name="Leese F."/>
            <person name="Lindquist E."/>
            <person name="Lobanov A."/>
            <person name="Lomsadze A."/>
            <person name="Malik S.B."/>
            <person name="Marsh M.E."/>
            <person name="Mackinder L."/>
            <person name="Mock T."/>
            <person name="Mueller-Roeber B."/>
            <person name="Pagarete A."/>
            <person name="Parker M."/>
            <person name="Probert I."/>
            <person name="Quesneville H."/>
            <person name="Raines C."/>
            <person name="Rensing S.A."/>
            <person name="Riano-Pachon D.M."/>
            <person name="Richier S."/>
            <person name="Rokitta S."/>
            <person name="Shiraiwa Y."/>
            <person name="Soanes D.M."/>
            <person name="van der Giezen M."/>
            <person name="Wahlund T.M."/>
            <person name="Williams B."/>
            <person name="Wilson W."/>
            <person name="Wolfe G."/>
            <person name="Wurch L.L."/>
        </authorList>
    </citation>
    <scope>NUCLEOTIDE SEQUENCE</scope>
</reference>
<name>A0A0D3K768_EMIH1</name>
<comment type="caution">
    <text evidence="6">Lacks conserved residue(s) required for the propagation of feature annotation.</text>
</comment>
<dbReference type="PANTHER" id="PTHR11266">
    <property type="entry name" value="PEROXISOMAL MEMBRANE PROTEIN 2, PXMP2 MPV17"/>
    <property type="match status" value="1"/>
</dbReference>
<accession>A0A0D3K768</accession>
<dbReference type="PaxDb" id="2903-EOD31603"/>
<keyword evidence="5 6" id="KW-0472">Membrane</keyword>
<feature type="transmembrane region" description="Helical" evidence="6">
    <location>
        <begin position="20"/>
        <end position="39"/>
    </location>
</feature>
<dbReference type="InterPro" id="IPR007248">
    <property type="entry name" value="Mpv17_PMP22"/>
</dbReference>
<dbReference type="Pfam" id="PF04117">
    <property type="entry name" value="Mpv17_PMP22"/>
    <property type="match status" value="1"/>
</dbReference>
<evidence type="ECO:0000313" key="7">
    <source>
        <dbReference type="EnsemblProtists" id="EOD31603"/>
    </source>
</evidence>
<dbReference type="EnsemblProtists" id="EOD31603">
    <property type="protein sequence ID" value="EOD31603"/>
    <property type="gene ID" value="EMIHUDRAFT_231804"/>
</dbReference>
<dbReference type="HOGENOM" id="CLU_1690025_0_0_1"/>
<evidence type="ECO:0000256" key="4">
    <source>
        <dbReference type="ARBA" id="ARBA00022989"/>
    </source>
</evidence>
<dbReference type="KEGG" id="ehx:EMIHUDRAFT_231804"/>
<evidence type="ECO:0000256" key="2">
    <source>
        <dbReference type="ARBA" id="ARBA00006824"/>
    </source>
</evidence>
<keyword evidence="4 6" id="KW-1133">Transmembrane helix</keyword>
<evidence type="ECO:0008006" key="9">
    <source>
        <dbReference type="Google" id="ProtNLM"/>
    </source>
</evidence>
<dbReference type="GO" id="GO:0016020">
    <property type="term" value="C:membrane"/>
    <property type="evidence" value="ECO:0007669"/>
    <property type="project" value="UniProtKB-SubCell"/>
</dbReference>
<reference evidence="7" key="2">
    <citation type="submission" date="2024-10" db="UniProtKB">
        <authorList>
            <consortium name="EnsemblProtists"/>
        </authorList>
    </citation>
    <scope>IDENTIFICATION</scope>
</reference>
<proteinExistence type="inferred from homology"/>
<keyword evidence="3 6" id="KW-0812">Transmembrane</keyword>
<dbReference type="GeneID" id="17276876"/>
<evidence type="ECO:0000256" key="1">
    <source>
        <dbReference type="ARBA" id="ARBA00004141"/>
    </source>
</evidence>
<evidence type="ECO:0000256" key="3">
    <source>
        <dbReference type="ARBA" id="ARBA00022692"/>
    </source>
</evidence>
<organism evidence="7 8">
    <name type="scientific">Emiliania huxleyi (strain CCMP1516)</name>
    <dbReference type="NCBI Taxonomy" id="280463"/>
    <lineage>
        <taxon>Eukaryota</taxon>
        <taxon>Haptista</taxon>
        <taxon>Haptophyta</taxon>
        <taxon>Prymnesiophyceae</taxon>
        <taxon>Isochrysidales</taxon>
        <taxon>Noelaerhabdaceae</taxon>
        <taxon>Emiliania</taxon>
    </lineage>
</organism>
<evidence type="ECO:0000256" key="6">
    <source>
        <dbReference type="RuleBase" id="RU363053"/>
    </source>
</evidence>
<comment type="subcellular location">
    <subcellularLocation>
        <location evidence="1">Membrane</location>
        <topology evidence="1">Multi-pass membrane protein</topology>
    </subcellularLocation>
</comment>
<dbReference type="PANTHER" id="PTHR11266:SF21">
    <property type="entry name" value="ACT DOMAIN-CONTAINING PROTEIN"/>
    <property type="match status" value="1"/>
</dbReference>
<dbReference type="AlphaFoldDB" id="A0A0D3K768"/>
<dbReference type="RefSeq" id="XP_005784032.1">
    <property type="nucleotide sequence ID" value="XM_005783975.1"/>
</dbReference>
<comment type="similarity">
    <text evidence="2 6">Belongs to the peroxisomal membrane protein PXMP2/4 family.</text>
</comment>
<protein>
    <recommendedName>
        <fullName evidence="9">Protein SYM1</fullName>
    </recommendedName>
</protein>
<keyword evidence="8" id="KW-1185">Reference proteome</keyword>